<evidence type="ECO:0000259" key="1">
    <source>
        <dbReference type="Pfam" id="PF03551"/>
    </source>
</evidence>
<sequence>MSVKHAMLALLYEQPHHGYEIKTGFDDLVQKKWPLNPGQVYTTLDRLERDGLVDSPGSDEKDRKIYKITDAGKKEFMDWLYTPVEYSLLKNTFYFKWLCSQKVDVGQEKEMVEHQRKTIIKNILQLTKFKQQLEVENEQENMQLLVEGALLHLEADLKWLDMIKKK</sequence>
<dbReference type="Pfam" id="PF03551">
    <property type="entry name" value="PadR"/>
    <property type="match status" value="1"/>
</dbReference>
<evidence type="ECO:0000313" key="2">
    <source>
        <dbReference type="EMBL" id="XDK34440.1"/>
    </source>
</evidence>
<dbReference type="PANTHER" id="PTHR43252">
    <property type="entry name" value="TRANSCRIPTIONAL REGULATOR YQJI"/>
    <property type="match status" value="1"/>
</dbReference>
<accession>A0AB39HV91</accession>
<dbReference type="AlphaFoldDB" id="A0AB39HV91"/>
<dbReference type="RefSeq" id="WP_368655111.1">
    <property type="nucleotide sequence ID" value="NZ_CP162599.1"/>
</dbReference>
<name>A0AB39HV91_9BACI</name>
<reference evidence="2" key="1">
    <citation type="submission" date="2024-07" db="EMBL/GenBank/DDBJ databases">
        <title>Halotolerant mesophilic bacterium Ornithinibacillus sp. 4-3, sp. nov., isolated from soil.</title>
        <authorList>
            <person name="Sidarenka A.V."/>
            <person name="Guliayeva D.E."/>
            <person name="Leanovich S.I."/>
            <person name="Hileuskaya K.S."/>
            <person name="Akhremchuk A.E."/>
            <person name="Sikolenko M.A."/>
            <person name="Valentovich L.N."/>
        </authorList>
    </citation>
    <scope>NUCLEOTIDE SEQUENCE</scope>
    <source>
        <strain evidence="2">4-3</strain>
    </source>
</reference>
<dbReference type="InterPro" id="IPR036390">
    <property type="entry name" value="WH_DNA-bd_sf"/>
</dbReference>
<dbReference type="EMBL" id="CP162599">
    <property type="protein sequence ID" value="XDK34440.1"/>
    <property type="molecule type" value="Genomic_DNA"/>
</dbReference>
<dbReference type="PANTHER" id="PTHR43252:SF6">
    <property type="entry name" value="NEGATIVE TRANSCRIPTION REGULATOR PADR"/>
    <property type="match status" value="1"/>
</dbReference>
<gene>
    <name evidence="2" type="ORF">AB4Y30_08855</name>
</gene>
<protein>
    <submittedName>
        <fullName evidence="2">PadR family transcriptional regulator</fullName>
    </submittedName>
</protein>
<organism evidence="2">
    <name type="scientific">Ornithinibacillus sp. 4-3</name>
    <dbReference type="NCBI Taxonomy" id="3231488"/>
    <lineage>
        <taxon>Bacteria</taxon>
        <taxon>Bacillati</taxon>
        <taxon>Bacillota</taxon>
        <taxon>Bacilli</taxon>
        <taxon>Bacillales</taxon>
        <taxon>Bacillaceae</taxon>
        <taxon>Ornithinibacillus</taxon>
    </lineage>
</organism>
<dbReference type="InterPro" id="IPR036388">
    <property type="entry name" value="WH-like_DNA-bd_sf"/>
</dbReference>
<dbReference type="InterPro" id="IPR005149">
    <property type="entry name" value="Tscrpt_reg_PadR_N"/>
</dbReference>
<dbReference type="Gene3D" id="1.10.10.10">
    <property type="entry name" value="Winged helix-like DNA-binding domain superfamily/Winged helix DNA-binding domain"/>
    <property type="match status" value="1"/>
</dbReference>
<dbReference type="SUPFAM" id="SSF46785">
    <property type="entry name" value="Winged helix' DNA-binding domain"/>
    <property type="match status" value="1"/>
</dbReference>
<proteinExistence type="predicted"/>
<feature type="domain" description="Transcription regulator PadR N-terminal" evidence="1">
    <location>
        <begin position="7"/>
        <end position="76"/>
    </location>
</feature>